<evidence type="ECO:0000313" key="2">
    <source>
        <dbReference type="EMBL" id="MDX8301459.1"/>
    </source>
</evidence>
<dbReference type="RefSeq" id="WP_320202440.1">
    <property type="nucleotide sequence ID" value="NZ_CP192781.1"/>
</dbReference>
<evidence type="ECO:0000256" key="1">
    <source>
        <dbReference type="SAM" id="MobiDB-lite"/>
    </source>
</evidence>
<dbReference type="EMBL" id="JAVRAF010000001">
    <property type="protein sequence ID" value="MDX8301459.1"/>
    <property type="molecule type" value="Genomic_DNA"/>
</dbReference>
<feature type="region of interest" description="Disordered" evidence="1">
    <location>
        <begin position="102"/>
        <end position="121"/>
    </location>
</feature>
<gene>
    <name evidence="2" type="ORF">RMR22_04330</name>
</gene>
<sequence length="121" mass="13393">MTAKPLYLSDLISDLQRKLNSVVVQHGRISLDPVQSATFVASIGKLADHARNLENQWSQAEWNRRALVERAQLLSEMNTISAEVLQLMKPEVEDDEKVVVQFRPRPRPAPGPSVPPGGDAA</sequence>
<accession>A0AAW9F803</accession>
<protein>
    <submittedName>
        <fullName evidence="2">Uncharacterized protein</fullName>
    </submittedName>
</protein>
<reference evidence="2" key="1">
    <citation type="journal article" date="2023" name="Phytobiomes J">
        <title>Deciphering the key players within the bacterial microbiota associated with aerial crown gall tumors on rhododendron: Insights into the gallobiome.</title>
        <authorList>
            <person name="Kuzmanovic N."/>
            <person name="Nesme J."/>
            <person name="Wolf J."/>
            <person name="Neumann-Schaal M."/>
            <person name="Petersen J."/>
            <person name="Fernandez-Gnecco G."/>
            <person name="Sproeer C."/>
            <person name="Bunk B."/>
            <person name="Overmann J."/>
            <person name="Sorensen S.J."/>
            <person name="Idczak E."/>
            <person name="Smalla K."/>
        </authorList>
    </citation>
    <scope>NUCLEOTIDE SEQUENCE</scope>
    <source>
        <strain evidence="2">Rho-11.1</strain>
    </source>
</reference>
<comment type="caution">
    <text evidence="2">The sequence shown here is derived from an EMBL/GenBank/DDBJ whole genome shotgun (WGS) entry which is preliminary data.</text>
</comment>
<proteinExistence type="predicted"/>
<organism evidence="2">
    <name type="scientific">Agrobacterium rosae</name>
    <dbReference type="NCBI Taxonomy" id="1972867"/>
    <lineage>
        <taxon>Bacteria</taxon>
        <taxon>Pseudomonadati</taxon>
        <taxon>Pseudomonadota</taxon>
        <taxon>Alphaproteobacteria</taxon>
        <taxon>Hyphomicrobiales</taxon>
        <taxon>Rhizobiaceae</taxon>
        <taxon>Rhizobium/Agrobacterium group</taxon>
        <taxon>Agrobacterium</taxon>
    </lineage>
</organism>
<dbReference type="AlphaFoldDB" id="A0AAW9F803"/>
<name>A0AAW9F803_9HYPH</name>